<dbReference type="AlphaFoldDB" id="B2YI73"/>
<dbReference type="EMBL" id="EU559699">
    <property type="protein sequence ID" value="ACD50077.1"/>
    <property type="molecule type" value="Genomic_DNA"/>
</dbReference>
<sequence>MVNASRVKKKLPSLLVDGETTNPKHWNSHNKIAYRMQRLRRKNRAKYDYLNVKLVAVLKEYLEALFAD</sequence>
<evidence type="ECO:0000313" key="1">
    <source>
        <dbReference type="EMBL" id="ACD50077.1"/>
    </source>
</evidence>
<reference evidence="1" key="1">
    <citation type="journal article" date="2009" name="ISME J.">
        <title>An uncultivated crenarchaeota contains functional bacteriochlorophyll a synthase.</title>
        <authorList>
            <person name="Meng J."/>
            <person name="Wang F."/>
            <person name="Wang F."/>
            <person name="Zheng Y."/>
            <person name="Peng X."/>
            <person name="Zhou H."/>
            <person name="Xiao X."/>
        </authorList>
    </citation>
    <scope>NUCLEOTIDE SEQUENCE</scope>
</reference>
<name>B2YI73_9CREN</name>
<proteinExistence type="predicted"/>
<protein>
    <submittedName>
        <fullName evidence="1">Uncharacterized protein</fullName>
    </submittedName>
</protein>
<accession>B2YI73</accession>
<organism evidence="1">
    <name type="scientific">uncultured crenarchaeote MCG</name>
    <dbReference type="NCBI Taxonomy" id="529375"/>
    <lineage>
        <taxon>Archaea</taxon>
        <taxon>Thermoproteota</taxon>
        <taxon>environmental samples</taxon>
    </lineage>
</organism>